<dbReference type="Gene3D" id="3.30.40.10">
    <property type="entry name" value="Zinc/RING finger domain, C3HC4 (zinc finger)"/>
    <property type="match status" value="1"/>
</dbReference>
<gene>
    <name evidence="4" type="ORF">HYH03_000876</name>
</gene>
<evidence type="ECO:0000313" key="4">
    <source>
        <dbReference type="EMBL" id="KAG2501057.1"/>
    </source>
</evidence>
<dbReference type="InterPro" id="IPR001841">
    <property type="entry name" value="Znf_RING"/>
</dbReference>
<feature type="region of interest" description="Disordered" evidence="2">
    <location>
        <begin position="33"/>
        <end position="102"/>
    </location>
</feature>
<dbReference type="SMART" id="SM00184">
    <property type="entry name" value="RING"/>
    <property type="match status" value="1"/>
</dbReference>
<name>A0A836C6T4_9CHLO</name>
<dbReference type="PROSITE" id="PS50089">
    <property type="entry name" value="ZF_RING_2"/>
    <property type="match status" value="1"/>
</dbReference>
<evidence type="ECO:0000259" key="3">
    <source>
        <dbReference type="PROSITE" id="PS50089"/>
    </source>
</evidence>
<dbReference type="OrthoDB" id="8062037at2759"/>
<protein>
    <recommendedName>
        <fullName evidence="3">RING-type domain-containing protein</fullName>
    </recommendedName>
</protein>
<evidence type="ECO:0000256" key="2">
    <source>
        <dbReference type="SAM" id="MobiDB-lite"/>
    </source>
</evidence>
<dbReference type="PANTHER" id="PTHR47530">
    <property type="entry name" value="E3 UBIQUITIN LIGASE BIG BROTHER-RELATED"/>
    <property type="match status" value="1"/>
</dbReference>
<dbReference type="InterPro" id="IPR043312">
    <property type="entry name" value="AtBBR-like"/>
</dbReference>
<dbReference type="Pfam" id="PF13639">
    <property type="entry name" value="zf-RING_2"/>
    <property type="match status" value="1"/>
</dbReference>
<evidence type="ECO:0000313" key="5">
    <source>
        <dbReference type="Proteomes" id="UP000612055"/>
    </source>
</evidence>
<organism evidence="4 5">
    <name type="scientific">Edaphochlamys debaryana</name>
    <dbReference type="NCBI Taxonomy" id="47281"/>
    <lineage>
        <taxon>Eukaryota</taxon>
        <taxon>Viridiplantae</taxon>
        <taxon>Chlorophyta</taxon>
        <taxon>core chlorophytes</taxon>
        <taxon>Chlorophyceae</taxon>
        <taxon>CS clade</taxon>
        <taxon>Chlamydomonadales</taxon>
        <taxon>Chlamydomonadales incertae sedis</taxon>
        <taxon>Edaphochlamys</taxon>
    </lineage>
</organism>
<evidence type="ECO:0000256" key="1">
    <source>
        <dbReference type="PROSITE-ProRule" id="PRU00175"/>
    </source>
</evidence>
<dbReference type="PANTHER" id="PTHR47530:SF4">
    <property type="entry name" value="E3 UBIQUITIN LIGASE BIG BROTHER-RELATED"/>
    <property type="match status" value="1"/>
</dbReference>
<dbReference type="AlphaFoldDB" id="A0A836C6T4"/>
<keyword evidence="1" id="KW-0862">Zinc</keyword>
<comment type="caution">
    <text evidence="4">The sequence shown here is derived from an EMBL/GenBank/DDBJ whole genome shotgun (WGS) entry which is preliminary data.</text>
</comment>
<feature type="compositionally biased region" description="Acidic residues" evidence="2">
    <location>
        <begin position="37"/>
        <end position="48"/>
    </location>
</feature>
<keyword evidence="1" id="KW-0863">Zinc-finger</keyword>
<dbReference type="EMBL" id="JAEHOE010000002">
    <property type="protein sequence ID" value="KAG2501057.1"/>
    <property type="molecule type" value="Genomic_DNA"/>
</dbReference>
<dbReference type="InterPro" id="IPR013083">
    <property type="entry name" value="Znf_RING/FYVE/PHD"/>
</dbReference>
<feature type="domain" description="RING-type" evidence="3">
    <location>
        <begin position="154"/>
        <end position="194"/>
    </location>
</feature>
<proteinExistence type="predicted"/>
<dbReference type="SUPFAM" id="SSF57850">
    <property type="entry name" value="RING/U-box"/>
    <property type="match status" value="1"/>
</dbReference>
<reference evidence="4" key="1">
    <citation type="journal article" date="2020" name="bioRxiv">
        <title>Comparative genomics of Chlamydomonas.</title>
        <authorList>
            <person name="Craig R.J."/>
            <person name="Hasan A.R."/>
            <person name="Ness R.W."/>
            <person name="Keightley P.D."/>
        </authorList>
    </citation>
    <scope>NUCLEOTIDE SEQUENCE</scope>
    <source>
        <strain evidence="4">CCAP 11/70</strain>
    </source>
</reference>
<feature type="compositionally biased region" description="Acidic residues" evidence="2">
    <location>
        <begin position="90"/>
        <end position="100"/>
    </location>
</feature>
<keyword evidence="5" id="KW-1185">Reference proteome</keyword>
<dbReference type="GO" id="GO:0008270">
    <property type="term" value="F:zinc ion binding"/>
    <property type="evidence" value="ECO:0007669"/>
    <property type="project" value="UniProtKB-KW"/>
</dbReference>
<accession>A0A836C6T4</accession>
<dbReference type="Proteomes" id="UP000612055">
    <property type="component" value="Unassembled WGS sequence"/>
</dbReference>
<keyword evidence="1" id="KW-0479">Metal-binding</keyword>
<sequence length="209" mass="22658">MEVVAGARGIQDDDAALAKLLQEQERALLMFGRPAVEEEEEPEELPDEELARRLQEEEDRAAYEAMAQFEAEALGEQPHDAATGSGEDAGLADDEEEAEEVERAMSYEELLALGELAGKVSTGLAQEALERLPVAAVAELRASPEGAAMALDKCCICQMEFEDEDEATALPCRHCYHPDCARQWLAQKRACALCGKELEQAAAPAAPAR</sequence>